<dbReference type="Pfam" id="PF13855">
    <property type="entry name" value="LRR_8"/>
    <property type="match status" value="1"/>
</dbReference>
<keyword evidence="12" id="KW-1185">Reference proteome</keyword>
<reference evidence="11 12" key="1">
    <citation type="submission" date="2018-10" db="EMBL/GenBank/DDBJ databases">
        <title>A high-quality apple genome assembly.</title>
        <authorList>
            <person name="Hu J."/>
        </authorList>
    </citation>
    <scope>NUCLEOTIDE SEQUENCE [LARGE SCALE GENOMIC DNA]</scope>
    <source>
        <strain evidence="12">cv. HFTH1</strain>
        <tissue evidence="11">Young leaf</tissue>
    </source>
</reference>
<dbReference type="Pfam" id="PF00560">
    <property type="entry name" value="LRR_1"/>
    <property type="match status" value="1"/>
</dbReference>
<dbReference type="Proteomes" id="UP000290289">
    <property type="component" value="Chromosome 10"/>
</dbReference>
<evidence type="ECO:0000313" key="11">
    <source>
        <dbReference type="EMBL" id="RXH86304.1"/>
    </source>
</evidence>
<dbReference type="SUPFAM" id="SSF56112">
    <property type="entry name" value="Protein kinase-like (PK-like)"/>
    <property type="match status" value="1"/>
</dbReference>
<evidence type="ECO:0000256" key="3">
    <source>
        <dbReference type="ARBA" id="ARBA00022614"/>
    </source>
</evidence>
<dbReference type="InterPro" id="IPR011009">
    <property type="entry name" value="Kinase-like_dom_sf"/>
</dbReference>
<evidence type="ECO:0000256" key="4">
    <source>
        <dbReference type="ARBA" id="ARBA00022692"/>
    </source>
</evidence>
<keyword evidence="2" id="KW-1003">Cell membrane</keyword>
<feature type="binding site" evidence="9">
    <location>
        <position position="286"/>
    </location>
    <ligand>
        <name>ATP</name>
        <dbReference type="ChEBI" id="CHEBI:30616"/>
    </ligand>
</feature>
<organism evidence="11 12">
    <name type="scientific">Malus domestica</name>
    <name type="common">Apple</name>
    <name type="synonym">Pyrus malus</name>
    <dbReference type="NCBI Taxonomy" id="3750"/>
    <lineage>
        <taxon>Eukaryota</taxon>
        <taxon>Viridiplantae</taxon>
        <taxon>Streptophyta</taxon>
        <taxon>Embryophyta</taxon>
        <taxon>Tracheophyta</taxon>
        <taxon>Spermatophyta</taxon>
        <taxon>Magnoliopsida</taxon>
        <taxon>eudicotyledons</taxon>
        <taxon>Gunneridae</taxon>
        <taxon>Pentapetalae</taxon>
        <taxon>rosids</taxon>
        <taxon>fabids</taxon>
        <taxon>Rosales</taxon>
        <taxon>Rosaceae</taxon>
        <taxon>Amygdaloideae</taxon>
        <taxon>Maleae</taxon>
        <taxon>Malus</taxon>
    </lineage>
</organism>
<evidence type="ECO:0000256" key="7">
    <source>
        <dbReference type="ARBA" id="ARBA00022989"/>
    </source>
</evidence>
<dbReference type="InterPro" id="IPR001611">
    <property type="entry name" value="Leu-rich_rpt"/>
</dbReference>
<evidence type="ECO:0008006" key="13">
    <source>
        <dbReference type="Google" id="ProtNLM"/>
    </source>
</evidence>
<keyword evidence="7 10" id="KW-1133">Transmembrane helix</keyword>
<name>A0A498IW04_MALDO</name>
<dbReference type="AlphaFoldDB" id="A0A498IW04"/>
<comment type="subcellular location">
    <subcellularLocation>
        <location evidence="1">Cell membrane</location>
    </subcellularLocation>
</comment>
<feature type="transmembrane region" description="Helical" evidence="10">
    <location>
        <begin position="202"/>
        <end position="222"/>
    </location>
</feature>
<accession>A0A498IW04</accession>
<evidence type="ECO:0000256" key="6">
    <source>
        <dbReference type="ARBA" id="ARBA00022737"/>
    </source>
</evidence>
<evidence type="ECO:0000313" key="12">
    <source>
        <dbReference type="Proteomes" id="UP000290289"/>
    </source>
</evidence>
<dbReference type="FunFam" id="3.80.10.10:FF:000299">
    <property type="entry name" value="Piriformospora indica-insensitive protein 2"/>
    <property type="match status" value="1"/>
</dbReference>
<dbReference type="InterPro" id="IPR017441">
    <property type="entry name" value="Protein_kinase_ATP_BS"/>
</dbReference>
<keyword evidence="3" id="KW-0433">Leucine-rich repeat</keyword>
<dbReference type="PRINTS" id="PR00019">
    <property type="entry name" value="LEURICHRPT"/>
</dbReference>
<dbReference type="GO" id="GO:0005524">
    <property type="term" value="F:ATP binding"/>
    <property type="evidence" value="ECO:0007669"/>
    <property type="project" value="UniProtKB-UniRule"/>
</dbReference>
<evidence type="ECO:0000256" key="5">
    <source>
        <dbReference type="ARBA" id="ARBA00022729"/>
    </source>
</evidence>
<keyword evidence="9" id="KW-0067">ATP-binding</keyword>
<evidence type="ECO:0000256" key="9">
    <source>
        <dbReference type="PROSITE-ProRule" id="PRU10141"/>
    </source>
</evidence>
<gene>
    <name evidence="11" type="ORF">DVH24_017357</name>
</gene>
<evidence type="ECO:0000256" key="2">
    <source>
        <dbReference type="ARBA" id="ARBA00022475"/>
    </source>
</evidence>
<dbReference type="InterPro" id="IPR051809">
    <property type="entry name" value="Plant_receptor-like_S/T_kinase"/>
</dbReference>
<evidence type="ECO:0000256" key="10">
    <source>
        <dbReference type="SAM" id="Phobius"/>
    </source>
</evidence>
<evidence type="ECO:0000256" key="8">
    <source>
        <dbReference type="ARBA" id="ARBA00023136"/>
    </source>
</evidence>
<keyword evidence="5" id="KW-0732">Signal</keyword>
<comment type="caution">
    <text evidence="11">The sequence shown here is derived from an EMBL/GenBank/DDBJ whole genome shotgun (WGS) entry which is preliminary data.</text>
</comment>
<evidence type="ECO:0000256" key="1">
    <source>
        <dbReference type="ARBA" id="ARBA00004236"/>
    </source>
</evidence>
<dbReference type="PANTHER" id="PTHR27008:SF585">
    <property type="entry name" value="PROTEIN KINASE DOMAIN-CONTAINING PROTEIN"/>
    <property type="match status" value="1"/>
</dbReference>
<dbReference type="PROSITE" id="PS00107">
    <property type="entry name" value="PROTEIN_KINASE_ATP"/>
    <property type="match status" value="1"/>
</dbReference>
<dbReference type="Gene3D" id="3.80.10.10">
    <property type="entry name" value="Ribonuclease Inhibitor"/>
    <property type="match status" value="1"/>
</dbReference>
<dbReference type="EMBL" id="RDQH01000336">
    <property type="protein sequence ID" value="RXH86304.1"/>
    <property type="molecule type" value="Genomic_DNA"/>
</dbReference>
<keyword evidence="4 10" id="KW-0812">Transmembrane</keyword>
<dbReference type="PANTHER" id="PTHR27008">
    <property type="entry name" value="OS04G0122200 PROTEIN"/>
    <property type="match status" value="1"/>
</dbReference>
<dbReference type="Gene3D" id="3.30.200.20">
    <property type="entry name" value="Phosphorylase Kinase, domain 1"/>
    <property type="match status" value="1"/>
</dbReference>
<keyword evidence="6" id="KW-0677">Repeat</keyword>
<proteinExistence type="predicted"/>
<dbReference type="STRING" id="3750.A0A498IW04"/>
<dbReference type="GO" id="GO:0005886">
    <property type="term" value="C:plasma membrane"/>
    <property type="evidence" value="ECO:0007669"/>
    <property type="project" value="UniProtKB-SubCell"/>
</dbReference>
<protein>
    <recommendedName>
        <fullName evidence="13">Protein kinase domain-containing protein</fullName>
    </recommendedName>
</protein>
<dbReference type="InterPro" id="IPR032675">
    <property type="entry name" value="LRR_dom_sf"/>
</dbReference>
<sequence>MGSNLLSGSIPTSVGRLRAGLVLLCFEKKLLGNQLSGSVPSCLGNLTARRRKISLESNLLTSTIPPTLWKLSYILILDLSSNSLVCPLSEDVGKLKVVTEVNLSNNHLYGAIPSSMSGLQDLVSLSLENNNLERHIPSSFGNLLSLELLDLSKNNLSGVVPKSLEALIHLKYLNLSFNTLQGEIPTASQPHSRKARISTLKYIIPGITSAILLLAFISMLILRRKRGNALVATNTALVPLLLCRRVSYLELLRATNGFSANNLLGTGGFSTVYRGTLSDGIDVAVKVFNLQVEGGFKSFDKECEMLSNTPCSAESPQERINMQDVVVTLKKNQDKAFEGCCMR</sequence>
<keyword evidence="8 10" id="KW-0472">Membrane</keyword>
<keyword evidence="9" id="KW-0547">Nucleotide-binding</keyword>
<dbReference type="SUPFAM" id="SSF52058">
    <property type="entry name" value="L domain-like"/>
    <property type="match status" value="1"/>
</dbReference>